<dbReference type="GO" id="GO:0019154">
    <property type="term" value="F:glycolate dehydrogenase activity"/>
    <property type="evidence" value="ECO:0007669"/>
    <property type="project" value="UniProtKB-EC"/>
</dbReference>
<feature type="domain" description="FAD-binding PCMH-type" evidence="3">
    <location>
        <begin position="1"/>
        <end position="182"/>
    </location>
</feature>
<dbReference type="Gene3D" id="3.30.465.10">
    <property type="match status" value="1"/>
</dbReference>
<dbReference type="SUPFAM" id="SSF56176">
    <property type="entry name" value="FAD-binding/transporter-associated domain-like"/>
    <property type="match status" value="1"/>
</dbReference>
<name>A0A6A7Y6T9_9HYPH</name>
<keyword evidence="1" id="KW-0285">Flavoprotein</keyword>
<proteinExistence type="predicted"/>
<dbReference type="InterPro" id="IPR016164">
    <property type="entry name" value="FAD-linked_Oxase-like_C"/>
</dbReference>
<evidence type="ECO:0000313" key="4">
    <source>
        <dbReference type="EMBL" id="MQT14027.1"/>
    </source>
</evidence>
<gene>
    <name evidence="4" type="primary">glcE</name>
    <name evidence="4" type="ORF">F0357_15525</name>
</gene>
<dbReference type="EMBL" id="VWNA01000001">
    <property type="protein sequence ID" value="MQT14027.1"/>
    <property type="molecule type" value="Genomic_DNA"/>
</dbReference>
<organism evidence="4 5">
    <name type="scientific">Segnochrobactrum spirostomi</name>
    <dbReference type="NCBI Taxonomy" id="2608987"/>
    <lineage>
        <taxon>Bacteria</taxon>
        <taxon>Pseudomonadati</taxon>
        <taxon>Pseudomonadota</taxon>
        <taxon>Alphaproteobacteria</taxon>
        <taxon>Hyphomicrobiales</taxon>
        <taxon>Segnochrobactraceae</taxon>
        <taxon>Segnochrobactrum</taxon>
    </lineage>
</organism>
<dbReference type="PANTHER" id="PTHR11748:SF103">
    <property type="entry name" value="GLYCOLATE OXIDASE SUBUNIT GLCE"/>
    <property type="match status" value="1"/>
</dbReference>
<dbReference type="AlphaFoldDB" id="A0A6A7Y6T9"/>
<accession>A0A6A7Y6T9</accession>
<evidence type="ECO:0000256" key="2">
    <source>
        <dbReference type="ARBA" id="ARBA00022827"/>
    </source>
</evidence>
<evidence type="ECO:0000256" key="1">
    <source>
        <dbReference type="ARBA" id="ARBA00022630"/>
    </source>
</evidence>
<dbReference type="SUPFAM" id="SSF55103">
    <property type="entry name" value="FAD-linked oxidases, C-terminal domain"/>
    <property type="match status" value="1"/>
</dbReference>
<dbReference type="RefSeq" id="WP_153483902.1">
    <property type="nucleotide sequence ID" value="NZ_VWNA01000001.1"/>
</dbReference>
<evidence type="ECO:0000313" key="5">
    <source>
        <dbReference type="Proteomes" id="UP000332515"/>
    </source>
</evidence>
<dbReference type="NCBIfam" id="NF008439">
    <property type="entry name" value="PRK11282.1"/>
    <property type="match status" value="1"/>
</dbReference>
<protein>
    <submittedName>
        <fullName evidence="4">Glycolate oxidase subunit GlcE</fullName>
        <ecNumber evidence="4">1.1.99.14</ecNumber>
    </submittedName>
</protein>
<dbReference type="InterPro" id="IPR006094">
    <property type="entry name" value="Oxid_FAD_bind_N"/>
</dbReference>
<evidence type="ECO:0000259" key="3">
    <source>
        <dbReference type="PROSITE" id="PS51387"/>
    </source>
</evidence>
<dbReference type="InterPro" id="IPR016169">
    <property type="entry name" value="FAD-bd_PCMH_sub2"/>
</dbReference>
<keyword evidence="2" id="KW-0274">FAD</keyword>
<dbReference type="Pfam" id="PF01565">
    <property type="entry name" value="FAD_binding_4"/>
    <property type="match status" value="1"/>
</dbReference>
<reference evidence="4 5" key="1">
    <citation type="submission" date="2019-09" db="EMBL/GenBank/DDBJ databases">
        <title>Segnochrobactrum spirostomi gen. nov., sp. nov., isolated from the ciliate Spirostomum cf. yagiui and description of a novel family, Segnochrobactraceae fam. nov. within the order Rhizobiales of the class Alphaproteobacteria.</title>
        <authorList>
            <person name="Akter S."/>
            <person name="Shazib S.U.A."/>
            <person name="Shin M.K."/>
        </authorList>
    </citation>
    <scope>NUCLEOTIDE SEQUENCE [LARGE SCALE GENOMIC DNA]</scope>
    <source>
        <strain evidence="4 5">Sp-1</strain>
    </source>
</reference>
<sequence length="415" mass="42674">MTILSPRDPEAVRVAIADALAADATIEVVGAGSKRALGRPVAAARTLDLSALAGITLYEPDELVLSARAGTPIAEIETLLAERHQELAFDPLDYGPLLGLPAGRGTLGGVLAANLSGPRRIRAGAARDHVLGIEAVSGRGEIFKAGGRVVKNVTGYDLPRGLAGSWGTLAVFTEITFKVLPKAETEATLVVPGLADDAAVRVLAEAMGSPADVSGAAHLPEASARRLGFDRAATAIRLEGIPSSVAARFDHLAKRIGAGCERLEADASTALWRAVRDVAPLCAAGDGAAPRVPHSHLVWRVSVAPTAGPDLVAALAADGLAPEVVYDWAGGLVWIALALADDAHALRLRRLVAAAGGGHATLVRAPEATRSRVPVFEPQPAGLAALSNRLRTAFDPRGLLNPGRMHAPAAVLDAA</sequence>
<dbReference type="GO" id="GO:0071949">
    <property type="term" value="F:FAD binding"/>
    <property type="evidence" value="ECO:0007669"/>
    <property type="project" value="InterPro"/>
</dbReference>
<dbReference type="PANTHER" id="PTHR11748">
    <property type="entry name" value="D-LACTATE DEHYDROGENASE"/>
    <property type="match status" value="1"/>
</dbReference>
<comment type="caution">
    <text evidence="4">The sequence shown here is derived from an EMBL/GenBank/DDBJ whole genome shotgun (WGS) entry which is preliminary data.</text>
</comment>
<keyword evidence="5" id="KW-1185">Reference proteome</keyword>
<keyword evidence="4" id="KW-0560">Oxidoreductase</keyword>
<dbReference type="EC" id="1.1.99.14" evidence="4"/>
<dbReference type="InterPro" id="IPR016166">
    <property type="entry name" value="FAD-bd_PCMH"/>
</dbReference>
<dbReference type="PROSITE" id="PS51387">
    <property type="entry name" value="FAD_PCMH"/>
    <property type="match status" value="1"/>
</dbReference>
<dbReference type="Proteomes" id="UP000332515">
    <property type="component" value="Unassembled WGS sequence"/>
</dbReference>
<dbReference type="InterPro" id="IPR036318">
    <property type="entry name" value="FAD-bd_PCMH-like_sf"/>
</dbReference>